<dbReference type="KEGG" id="lem:LEN_4150"/>
<name>A0AAU9AKG9_LYSEN</name>
<dbReference type="EMBL" id="AP014940">
    <property type="protein sequence ID" value="BAV99637.1"/>
    <property type="molecule type" value="Genomic_DNA"/>
</dbReference>
<dbReference type="Proteomes" id="UP000218824">
    <property type="component" value="Chromosome"/>
</dbReference>
<keyword evidence="1" id="KW-0732">Signal</keyword>
<feature type="chain" id="PRO_5043538095" description="Lipoprotein" evidence="1">
    <location>
        <begin position="22"/>
        <end position="126"/>
    </location>
</feature>
<dbReference type="RefSeq" id="WP_096380509.1">
    <property type="nucleotide sequence ID" value="NZ_AP014940.1"/>
</dbReference>
<evidence type="ECO:0000313" key="3">
    <source>
        <dbReference type="Proteomes" id="UP000218824"/>
    </source>
</evidence>
<protein>
    <recommendedName>
        <fullName evidence="4">Lipoprotein</fullName>
    </recommendedName>
</protein>
<dbReference type="AlphaFoldDB" id="A0AAU9AKG9"/>
<reference evidence="2 3" key="1">
    <citation type="journal article" date="2017" name="DNA Res.">
        <title>Complete genome sequence and expression profile of the commercial lytic enzyme producer Lysobacter enzymogenes M497-1.</title>
        <authorList>
            <person name="Takami H."/>
            <person name="Toyoda A."/>
            <person name="Uchiyama I."/>
            <person name="Itoh T."/>
            <person name="Takaki Y."/>
            <person name="Arai W."/>
            <person name="Nishi S."/>
            <person name="Kawai M."/>
            <person name="Shinya K."/>
            <person name="Ikeda H."/>
        </authorList>
    </citation>
    <scope>NUCLEOTIDE SEQUENCE [LARGE SCALE GENOMIC DNA]</scope>
    <source>
        <strain evidence="2 3">M497-1</strain>
    </source>
</reference>
<dbReference type="PROSITE" id="PS51257">
    <property type="entry name" value="PROKAR_LIPOPROTEIN"/>
    <property type="match status" value="1"/>
</dbReference>
<proteinExistence type="predicted"/>
<feature type="signal peptide" evidence="1">
    <location>
        <begin position="1"/>
        <end position="21"/>
    </location>
</feature>
<dbReference type="GeneID" id="83065943"/>
<evidence type="ECO:0000256" key="1">
    <source>
        <dbReference type="SAM" id="SignalP"/>
    </source>
</evidence>
<sequence length="126" mass="12881">MTAARARTVATSLLLALSAAGAGCATVAVDTGAGTIRASGLFRARVLPYAHAPFAVRSRGLGVFAGPGELSLGLHSRVALYVPDPAACRVVLIGQRPEQTQRLIEVLEQGGVKAADICTDTGGVRQ</sequence>
<accession>A0AAU9AKG9</accession>
<gene>
    <name evidence="2" type="ORF">LEN_4150</name>
</gene>
<evidence type="ECO:0008006" key="4">
    <source>
        <dbReference type="Google" id="ProtNLM"/>
    </source>
</evidence>
<organism evidence="2 3">
    <name type="scientific">Lysobacter enzymogenes</name>
    <dbReference type="NCBI Taxonomy" id="69"/>
    <lineage>
        <taxon>Bacteria</taxon>
        <taxon>Pseudomonadati</taxon>
        <taxon>Pseudomonadota</taxon>
        <taxon>Gammaproteobacteria</taxon>
        <taxon>Lysobacterales</taxon>
        <taxon>Lysobacteraceae</taxon>
        <taxon>Lysobacter</taxon>
    </lineage>
</organism>
<evidence type="ECO:0000313" key="2">
    <source>
        <dbReference type="EMBL" id="BAV99637.1"/>
    </source>
</evidence>